<dbReference type="RefSeq" id="WP_120541241.1">
    <property type="nucleotide sequence ID" value="NZ_RAVZ01000084.1"/>
</dbReference>
<accession>A0A3A8JFQ4</accession>
<proteinExistence type="predicted"/>
<dbReference type="GO" id="GO:0046685">
    <property type="term" value="P:response to arsenic-containing substance"/>
    <property type="evidence" value="ECO:0007669"/>
    <property type="project" value="UniProtKB-KW"/>
</dbReference>
<keyword evidence="4" id="KW-1185">Reference proteome</keyword>
<dbReference type="AlphaFoldDB" id="A0A3A8JFQ4"/>
<evidence type="ECO:0000259" key="2">
    <source>
        <dbReference type="SMART" id="SM00226"/>
    </source>
</evidence>
<name>A0A3A8JFQ4_9BACT</name>
<dbReference type="Pfam" id="PF01451">
    <property type="entry name" value="LMWPc"/>
    <property type="match status" value="1"/>
</dbReference>
<evidence type="ECO:0000256" key="1">
    <source>
        <dbReference type="ARBA" id="ARBA00022849"/>
    </source>
</evidence>
<dbReference type="PANTHER" id="PTHR43428:SF1">
    <property type="entry name" value="ARSENATE REDUCTASE"/>
    <property type="match status" value="1"/>
</dbReference>
<evidence type="ECO:0000313" key="3">
    <source>
        <dbReference type="EMBL" id="RKG88293.1"/>
    </source>
</evidence>
<reference evidence="4" key="1">
    <citation type="submission" date="2018-09" db="EMBL/GenBank/DDBJ databases">
        <authorList>
            <person name="Livingstone P.G."/>
            <person name="Whitworth D.E."/>
        </authorList>
    </citation>
    <scope>NUCLEOTIDE SEQUENCE [LARGE SCALE GENOMIC DNA]</scope>
    <source>
        <strain evidence="4">CA054A</strain>
    </source>
</reference>
<feature type="domain" description="Phosphotyrosine protein phosphatase I" evidence="2">
    <location>
        <begin position="2"/>
        <end position="129"/>
    </location>
</feature>
<protein>
    <submittedName>
        <fullName evidence="3">Arsenate reductase ArsC</fullName>
    </submittedName>
</protein>
<comment type="caution">
    <text evidence="3">The sequence shown here is derived from an EMBL/GenBank/DDBJ whole genome shotgun (WGS) entry which is preliminary data.</text>
</comment>
<dbReference type="PANTHER" id="PTHR43428">
    <property type="entry name" value="ARSENATE REDUCTASE"/>
    <property type="match status" value="1"/>
</dbReference>
<keyword evidence="1" id="KW-0059">Arsenical resistance</keyword>
<dbReference type="Proteomes" id="UP000268094">
    <property type="component" value="Unassembled WGS sequence"/>
</dbReference>
<dbReference type="InterPro" id="IPR023485">
    <property type="entry name" value="Ptyr_pPase"/>
</dbReference>
<dbReference type="EMBL" id="RAVZ01000084">
    <property type="protein sequence ID" value="RKG88293.1"/>
    <property type="molecule type" value="Genomic_DNA"/>
</dbReference>
<sequence>MNTVIFACKQSAGSSQIAAAFFNVMADPSKVRAIAAGTQSADRVQPEVLATMKDITVDMTGAKPTQLTPELAKSAQVLVTLGSVSEVPTTAGQERVEWVMIEDTEGKSGADVEKIRDTLAALVSGFIESHGWERPPAP</sequence>
<dbReference type="InterPro" id="IPR036196">
    <property type="entry name" value="Ptyr_pPase_sf"/>
</dbReference>
<evidence type="ECO:0000313" key="4">
    <source>
        <dbReference type="Proteomes" id="UP000268094"/>
    </source>
</evidence>
<dbReference type="SUPFAM" id="SSF52788">
    <property type="entry name" value="Phosphotyrosine protein phosphatases I"/>
    <property type="match status" value="1"/>
</dbReference>
<dbReference type="OrthoDB" id="9784339at2"/>
<dbReference type="Gene3D" id="3.40.50.2300">
    <property type="match status" value="1"/>
</dbReference>
<dbReference type="SMART" id="SM00226">
    <property type="entry name" value="LMWPc"/>
    <property type="match status" value="1"/>
</dbReference>
<organism evidence="3 4">
    <name type="scientific">Corallococcus terminator</name>
    <dbReference type="NCBI Taxonomy" id="2316733"/>
    <lineage>
        <taxon>Bacteria</taxon>
        <taxon>Pseudomonadati</taxon>
        <taxon>Myxococcota</taxon>
        <taxon>Myxococcia</taxon>
        <taxon>Myxococcales</taxon>
        <taxon>Cystobacterineae</taxon>
        <taxon>Myxococcaceae</taxon>
        <taxon>Corallococcus</taxon>
    </lineage>
</organism>
<gene>
    <name evidence="3" type="ORF">D7V88_14560</name>
</gene>